<keyword evidence="2" id="KW-1185">Reference proteome</keyword>
<sequence length="238" mass="26792">MTALDFLGQDVGRARLNWLSQGDLSPHLLFFSSPVLLQPTSAFALKELHLLPCSFHDQCHESTTSDCASGHRYEEKRELKEKEREWSSCLPLPLTSSKVVTIAIVARHRLAHKNRARYASPFFFAARLVLQSVDRFQLRKKEKKLIHTTVVSEPEKLQPSGDSSAAAILEALGQFDFLETSQGKDDLTLSDVKITLKSKDLDLQKENKSNGGNLYVRGRVDRVESFSHHSKCKGRSKS</sequence>
<comment type="caution">
    <text evidence="1">The sequence shown here is derived from an EMBL/GenBank/DDBJ whole genome shotgun (WGS) entry which is preliminary data.</text>
</comment>
<name>A0ACC0CE56_CATRO</name>
<evidence type="ECO:0000313" key="1">
    <source>
        <dbReference type="EMBL" id="KAI5683038.1"/>
    </source>
</evidence>
<protein>
    <submittedName>
        <fullName evidence="1">Uncharacterized protein</fullName>
    </submittedName>
</protein>
<evidence type="ECO:0000313" key="2">
    <source>
        <dbReference type="Proteomes" id="UP001060085"/>
    </source>
</evidence>
<organism evidence="1 2">
    <name type="scientific">Catharanthus roseus</name>
    <name type="common">Madagascar periwinkle</name>
    <name type="synonym">Vinca rosea</name>
    <dbReference type="NCBI Taxonomy" id="4058"/>
    <lineage>
        <taxon>Eukaryota</taxon>
        <taxon>Viridiplantae</taxon>
        <taxon>Streptophyta</taxon>
        <taxon>Embryophyta</taxon>
        <taxon>Tracheophyta</taxon>
        <taxon>Spermatophyta</taxon>
        <taxon>Magnoliopsida</taxon>
        <taxon>eudicotyledons</taxon>
        <taxon>Gunneridae</taxon>
        <taxon>Pentapetalae</taxon>
        <taxon>asterids</taxon>
        <taxon>lamiids</taxon>
        <taxon>Gentianales</taxon>
        <taxon>Apocynaceae</taxon>
        <taxon>Rauvolfioideae</taxon>
        <taxon>Vinceae</taxon>
        <taxon>Catharanthinae</taxon>
        <taxon>Catharanthus</taxon>
    </lineage>
</organism>
<gene>
    <name evidence="1" type="ORF">M9H77_04266</name>
</gene>
<accession>A0ACC0CE56</accession>
<proteinExistence type="predicted"/>
<dbReference type="EMBL" id="CM044701">
    <property type="protein sequence ID" value="KAI5683038.1"/>
    <property type="molecule type" value="Genomic_DNA"/>
</dbReference>
<reference evidence="2" key="1">
    <citation type="journal article" date="2023" name="Nat. Plants">
        <title>Single-cell RNA sequencing provides a high-resolution roadmap for understanding the multicellular compartmentation of specialized metabolism.</title>
        <authorList>
            <person name="Sun S."/>
            <person name="Shen X."/>
            <person name="Li Y."/>
            <person name="Li Y."/>
            <person name="Wang S."/>
            <person name="Li R."/>
            <person name="Zhang H."/>
            <person name="Shen G."/>
            <person name="Guo B."/>
            <person name="Wei J."/>
            <person name="Xu J."/>
            <person name="St-Pierre B."/>
            <person name="Chen S."/>
            <person name="Sun C."/>
        </authorList>
    </citation>
    <scope>NUCLEOTIDE SEQUENCE [LARGE SCALE GENOMIC DNA]</scope>
</reference>
<dbReference type="Proteomes" id="UP001060085">
    <property type="component" value="Linkage Group LG01"/>
</dbReference>